<accession>A0A918JQ16</accession>
<keyword evidence="3 7" id="KW-0574">Periplasm</keyword>
<keyword evidence="5 7" id="KW-0143">Chaperone</keyword>
<evidence type="ECO:0000256" key="2">
    <source>
        <dbReference type="ARBA" id="ARBA00022737"/>
    </source>
</evidence>
<evidence type="ECO:0000256" key="7">
    <source>
        <dbReference type="HAMAP-Rule" id="MF_01183"/>
    </source>
</evidence>
<evidence type="ECO:0000313" key="10">
    <source>
        <dbReference type="Proteomes" id="UP000608345"/>
    </source>
</evidence>
<dbReference type="GO" id="GO:0050821">
    <property type="term" value="P:protein stabilization"/>
    <property type="evidence" value="ECO:0007669"/>
    <property type="project" value="InterPro"/>
</dbReference>
<dbReference type="Gene3D" id="1.10.4030.10">
    <property type="entry name" value="Porin chaperone SurA, peptide-binding domain"/>
    <property type="match status" value="1"/>
</dbReference>
<keyword evidence="6 7" id="KW-0413">Isomerase</keyword>
<dbReference type="GO" id="GO:0051082">
    <property type="term" value="F:unfolded protein binding"/>
    <property type="evidence" value="ECO:0007669"/>
    <property type="project" value="UniProtKB-UniRule"/>
</dbReference>
<dbReference type="PANTHER" id="PTHR47637:SF1">
    <property type="entry name" value="CHAPERONE SURA"/>
    <property type="match status" value="1"/>
</dbReference>
<dbReference type="PANTHER" id="PTHR47637">
    <property type="entry name" value="CHAPERONE SURA"/>
    <property type="match status" value="1"/>
</dbReference>
<keyword evidence="1 7" id="KW-0732">Signal</keyword>
<dbReference type="InterPro" id="IPR050280">
    <property type="entry name" value="OMP_Chaperone_SurA"/>
</dbReference>
<dbReference type="InterPro" id="IPR023034">
    <property type="entry name" value="PPIase_SurA"/>
</dbReference>
<dbReference type="PROSITE" id="PS01096">
    <property type="entry name" value="PPIC_PPIASE_1"/>
    <property type="match status" value="1"/>
</dbReference>
<dbReference type="GO" id="GO:0003755">
    <property type="term" value="F:peptidyl-prolyl cis-trans isomerase activity"/>
    <property type="evidence" value="ECO:0007669"/>
    <property type="project" value="UniProtKB-UniRule"/>
</dbReference>
<dbReference type="InterPro" id="IPR023058">
    <property type="entry name" value="PPIase_PpiC_CS"/>
</dbReference>
<dbReference type="GO" id="GO:0043165">
    <property type="term" value="P:Gram-negative-bacterium-type cell outer membrane assembly"/>
    <property type="evidence" value="ECO:0007669"/>
    <property type="project" value="InterPro"/>
</dbReference>
<dbReference type="Pfam" id="PF09312">
    <property type="entry name" value="SurA_N"/>
    <property type="match status" value="1"/>
</dbReference>
<dbReference type="Pfam" id="PF00639">
    <property type="entry name" value="Rotamase"/>
    <property type="match status" value="2"/>
</dbReference>
<dbReference type="GO" id="GO:0006457">
    <property type="term" value="P:protein folding"/>
    <property type="evidence" value="ECO:0007669"/>
    <property type="project" value="UniProtKB-UniRule"/>
</dbReference>
<dbReference type="Proteomes" id="UP000608345">
    <property type="component" value="Unassembled WGS sequence"/>
</dbReference>
<dbReference type="InterPro" id="IPR046357">
    <property type="entry name" value="PPIase_dom_sf"/>
</dbReference>
<sequence length="495" mass="55093" precursor="true">MRRLKRVRQLAFATIPVFCLALPMVAQAAPGTAGKTAKTQAQFGDGIAAVVNTEIITIRELDNRMASLRISGQGGAARDQVLQSMIDEKLMKQDAERLGVKVTDAQLNQVLATIAQRNNIPVERLKEEVSRSGMKWDEYLQNLRNEVMMDQLRNRIIQSRISVTESDVDAFLKQHPTGVLPKKEVAYTPPPPQKQVVVERSFEPKAVALQHIFIRVPDNASEDVIEAARKKANEAMGKIRRGTSFAAVAKEYSDGPEAGNGGQLGIRLFEDWPSLFVNVTRNVADGRTTGVFKAPNGFHILKVLERRGLIKENKRVVTVQPPPPPRPQFSPMEIAAKQQGPVNVTESNVRHILVKTSPVVSDKQAYERIQSLHNRLSNGEAFEDVARKFSQDTSAPLGGEIGWIAPGVADPEFEKAVANLQPGQISNPVRSAFGWHIIEVLDRRSGDKQPEIRRMLARQTLYEQRAEPIFTDWLQQLRSQSFIDNRLSGSISARN</sequence>
<comment type="function">
    <text evidence="7">Chaperone involved in the correct folding and assembly of outer membrane proteins. Recognizes specific patterns of aromatic residues and the orientation of their side chains, which are found more frequently in integral outer membrane proteins. May act in both early periplasmic and late outer membrane-associated steps of protein maturation.</text>
</comment>
<dbReference type="InterPro" id="IPR015391">
    <property type="entry name" value="SurA_N"/>
</dbReference>
<dbReference type="Gene3D" id="3.10.50.40">
    <property type="match status" value="2"/>
</dbReference>
<evidence type="ECO:0000256" key="6">
    <source>
        <dbReference type="ARBA" id="ARBA00023235"/>
    </source>
</evidence>
<dbReference type="GO" id="GO:0030288">
    <property type="term" value="C:outer membrane-bounded periplasmic space"/>
    <property type="evidence" value="ECO:0007669"/>
    <property type="project" value="InterPro"/>
</dbReference>
<dbReference type="RefSeq" id="WP_189385957.1">
    <property type="nucleotide sequence ID" value="NZ_BAABFY010000043.1"/>
</dbReference>
<evidence type="ECO:0000256" key="5">
    <source>
        <dbReference type="ARBA" id="ARBA00023186"/>
    </source>
</evidence>
<evidence type="ECO:0000256" key="1">
    <source>
        <dbReference type="ARBA" id="ARBA00022729"/>
    </source>
</evidence>
<dbReference type="InterPro" id="IPR000297">
    <property type="entry name" value="PPIase_PpiC"/>
</dbReference>
<keyword evidence="2 7" id="KW-0677">Repeat</keyword>
<comment type="caution">
    <text evidence="9">The sequence shown here is derived from an EMBL/GenBank/DDBJ whole genome shotgun (WGS) entry which is preliminary data.</text>
</comment>
<feature type="domain" description="PpiC" evidence="8">
    <location>
        <begin position="344"/>
        <end position="442"/>
    </location>
</feature>
<dbReference type="SUPFAM" id="SSF54534">
    <property type="entry name" value="FKBP-like"/>
    <property type="match status" value="2"/>
</dbReference>
<comment type="subcellular location">
    <subcellularLocation>
        <location evidence="7">Periplasm</location>
    </subcellularLocation>
    <text evidence="7">Is capable of associating with the outer membrane.</text>
</comment>
<dbReference type="SUPFAM" id="SSF109998">
    <property type="entry name" value="Triger factor/SurA peptide-binding domain-like"/>
    <property type="match status" value="1"/>
</dbReference>
<dbReference type="InterPro" id="IPR027304">
    <property type="entry name" value="Trigger_fact/SurA_dom_sf"/>
</dbReference>
<dbReference type="EMBL" id="BMYS01000025">
    <property type="protein sequence ID" value="GGW95225.1"/>
    <property type="molecule type" value="Genomic_DNA"/>
</dbReference>
<name>A0A918JQ16_9BURK</name>
<reference evidence="9" key="1">
    <citation type="journal article" date="2014" name="Int. J. Syst. Evol. Microbiol.">
        <title>Complete genome sequence of Corynebacterium casei LMG S-19264T (=DSM 44701T), isolated from a smear-ripened cheese.</title>
        <authorList>
            <consortium name="US DOE Joint Genome Institute (JGI-PGF)"/>
            <person name="Walter F."/>
            <person name="Albersmeier A."/>
            <person name="Kalinowski J."/>
            <person name="Ruckert C."/>
        </authorList>
    </citation>
    <scope>NUCLEOTIDE SEQUENCE</scope>
    <source>
        <strain evidence="9">KCTC 23732</strain>
    </source>
</reference>
<feature type="domain" description="PpiC" evidence="8">
    <location>
        <begin position="204"/>
        <end position="305"/>
    </location>
</feature>
<comment type="catalytic activity">
    <reaction evidence="7">
        <text>[protein]-peptidylproline (omega=180) = [protein]-peptidylproline (omega=0)</text>
        <dbReference type="Rhea" id="RHEA:16237"/>
        <dbReference type="Rhea" id="RHEA-COMP:10747"/>
        <dbReference type="Rhea" id="RHEA-COMP:10748"/>
        <dbReference type="ChEBI" id="CHEBI:83833"/>
        <dbReference type="ChEBI" id="CHEBI:83834"/>
        <dbReference type="EC" id="5.2.1.8"/>
    </reaction>
</comment>
<dbReference type="HAMAP" id="MF_01183">
    <property type="entry name" value="Chaperone_SurA"/>
    <property type="match status" value="1"/>
</dbReference>
<reference evidence="9" key="2">
    <citation type="submission" date="2020-09" db="EMBL/GenBank/DDBJ databases">
        <authorList>
            <person name="Sun Q."/>
            <person name="Kim S."/>
        </authorList>
    </citation>
    <scope>NUCLEOTIDE SEQUENCE</scope>
    <source>
        <strain evidence="9">KCTC 23732</strain>
    </source>
</reference>
<evidence type="ECO:0000313" key="9">
    <source>
        <dbReference type="EMBL" id="GGW95225.1"/>
    </source>
</evidence>
<comment type="domain">
    <text evidence="7">The PPIase activity resides only in the second parvulin domain. The N-terminal region and the C-terminal tail are necessary and sufficient for the chaperone activity of SurA. The PPIase activity is dispensable for SurA to function as a chaperone. The N-terminal region and the C-terminal tail are also required for porin recognition.</text>
</comment>
<proteinExistence type="inferred from homology"/>
<evidence type="ECO:0000259" key="8">
    <source>
        <dbReference type="PROSITE" id="PS50198"/>
    </source>
</evidence>
<gene>
    <name evidence="7 9" type="primary">surA</name>
    <name evidence="9" type="ORF">GCM10011450_26230</name>
</gene>
<evidence type="ECO:0000256" key="4">
    <source>
        <dbReference type="ARBA" id="ARBA00023110"/>
    </source>
</evidence>
<dbReference type="PROSITE" id="PS50198">
    <property type="entry name" value="PPIC_PPIASE_2"/>
    <property type="match status" value="2"/>
</dbReference>
<dbReference type="AlphaFoldDB" id="A0A918JQ16"/>
<dbReference type="GO" id="GO:0042277">
    <property type="term" value="F:peptide binding"/>
    <property type="evidence" value="ECO:0007669"/>
    <property type="project" value="InterPro"/>
</dbReference>
<feature type="signal peptide" evidence="7">
    <location>
        <begin position="1"/>
        <end position="28"/>
    </location>
</feature>
<evidence type="ECO:0000256" key="3">
    <source>
        <dbReference type="ARBA" id="ARBA00022764"/>
    </source>
</evidence>
<keyword evidence="10" id="KW-1185">Reference proteome</keyword>
<feature type="chain" id="PRO_5038185590" description="Chaperone SurA" evidence="7">
    <location>
        <begin position="29"/>
        <end position="495"/>
    </location>
</feature>
<dbReference type="EC" id="5.2.1.8" evidence="7"/>
<protein>
    <recommendedName>
        <fullName evidence="7">Chaperone SurA</fullName>
    </recommendedName>
    <alternativeName>
        <fullName evidence="7">Peptidyl-prolyl cis-trans isomerase SurA</fullName>
        <shortName evidence="7">PPIase SurA</shortName>
        <ecNumber evidence="7">5.2.1.8</ecNumber>
    </alternativeName>
    <alternativeName>
        <fullName evidence="7">Rotamase SurA</fullName>
    </alternativeName>
</protein>
<keyword evidence="4 7" id="KW-0697">Rotamase</keyword>
<organism evidence="9 10">
    <name type="scientific">Advenella faeciporci</name>
    <dbReference type="NCBI Taxonomy" id="797535"/>
    <lineage>
        <taxon>Bacteria</taxon>
        <taxon>Pseudomonadati</taxon>
        <taxon>Pseudomonadota</taxon>
        <taxon>Betaproteobacteria</taxon>
        <taxon>Burkholderiales</taxon>
        <taxon>Alcaligenaceae</taxon>
    </lineage>
</organism>